<dbReference type="CDD" id="cd00383">
    <property type="entry name" value="trans_reg_C"/>
    <property type="match status" value="1"/>
</dbReference>
<dbReference type="PANTHER" id="PTHR48111">
    <property type="entry name" value="REGULATOR OF RPOS"/>
    <property type="match status" value="1"/>
</dbReference>
<dbReference type="InterPro" id="IPR039420">
    <property type="entry name" value="WalR-like"/>
</dbReference>
<keyword evidence="2" id="KW-0902">Two-component regulatory system</keyword>
<dbReference type="GO" id="GO:0000156">
    <property type="term" value="F:phosphorelay response regulator activity"/>
    <property type="evidence" value="ECO:0007669"/>
    <property type="project" value="TreeGrafter"/>
</dbReference>
<dbReference type="AlphaFoldDB" id="A0A6G1WHH1"/>
<proteinExistence type="predicted"/>
<keyword evidence="1 6" id="KW-0597">Phosphoprotein</keyword>
<dbReference type="EMBL" id="WISB01000048">
    <property type="protein sequence ID" value="MQW69097.1"/>
    <property type="molecule type" value="Genomic_DNA"/>
</dbReference>
<dbReference type="InterPro" id="IPR036388">
    <property type="entry name" value="WH-like_DNA-bd_sf"/>
</dbReference>
<sequence length="241" mass="27230">MPSAEVTRLVIVIVDDDPNLRGSLATLLEANGFSSLTAQGSVEFFTLAEKHPIDLALVDLRLNGESGLALSIRIREHHRIPIVMLTGQGDETDRIIGLESSADDFIMKPFNPRELLARLRAILRRSGHPALATPDRSARQSKHFGRFKLNLNRRELIGPDGTEISLTNAEYRLLEYFLHHPDRVIPRAELMAELGNDLSLYMDRTIDVLILRLRRKIEQVPSKPVHLQTRRGQGYIFVETS</sequence>
<evidence type="ECO:0000256" key="3">
    <source>
        <dbReference type="ARBA" id="ARBA00023015"/>
    </source>
</evidence>
<evidence type="ECO:0000256" key="4">
    <source>
        <dbReference type="ARBA" id="ARBA00023125"/>
    </source>
</evidence>
<dbReference type="GO" id="GO:0006355">
    <property type="term" value="P:regulation of DNA-templated transcription"/>
    <property type="evidence" value="ECO:0007669"/>
    <property type="project" value="InterPro"/>
</dbReference>
<feature type="DNA-binding region" description="OmpR/PhoB-type" evidence="7">
    <location>
        <begin position="139"/>
        <end position="239"/>
    </location>
</feature>
<evidence type="ECO:0000259" key="9">
    <source>
        <dbReference type="PROSITE" id="PS51755"/>
    </source>
</evidence>
<dbReference type="Pfam" id="PF00486">
    <property type="entry name" value="Trans_reg_C"/>
    <property type="match status" value="1"/>
</dbReference>
<dbReference type="GO" id="GO:0000976">
    <property type="term" value="F:transcription cis-regulatory region binding"/>
    <property type="evidence" value="ECO:0007669"/>
    <property type="project" value="TreeGrafter"/>
</dbReference>
<name>A0A6G1WHH1_9HYPH</name>
<dbReference type="PROSITE" id="PS50110">
    <property type="entry name" value="RESPONSE_REGULATORY"/>
    <property type="match status" value="1"/>
</dbReference>
<evidence type="ECO:0000256" key="5">
    <source>
        <dbReference type="ARBA" id="ARBA00023163"/>
    </source>
</evidence>
<evidence type="ECO:0000313" key="10">
    <source>
        <dbReference type="EMBL" id="MQW69097.1"/>
    </source>
</evidence>
<evidence type="ECO:0000256" key="1">
    <source>
        <dbReference type="ARBA" id="ARBA00022553"/>
    </source>
</evidence>
<accession>A0A6G1WHH1</accession>
<dbReference type="InterPro" id="IPR016032">
    <property type="entry name" value="Sig_transdc_resp-reg_C-effctor"/>
</dbReference>
<dbReference type="InterPro" id="IPR001867">
    <property type="entry name" value="OmpR/PhoB-type_DNA-bd"/>
</dbReference>
<dbReference type="InterPro" id="IPR011006">
    <property type="entry name" value="CheY-like_superfamily"/>
</dbReference>
<dbReference type="Gene3D" id="6.10.250.690">
    <property type="match status" value="1"/>
</dbReference>
<feature type="domain" description="OmpR/PhoB-type" evidence="9">
    <location>
        <begin position="139"/>
        <end position="239"/>
    </location>
</feature>
<dbReference type="SUPFAM" id="SSF52172">
    <property type="entry name" value="CheY-like"/>
    <property type="match status" value="1"/>
</dbReference>
<keyword evidence="3" id="KW-0805">Transcription regulation</keyword>
<dbReference type="InterPro" id="IPR001789">
    <property type="entry name" value="Sig_transdc_resp-reg_receiver"/>
</dbReference>
<keyword evidence="5" id="KW-0804">Transcription</keyword>
<dbReference type="GO" id="GO:0005829">
    <property type="term" value="C:cytosol"/>
    <property type="evidence" value="ECO:0007669"/>
    <property type="project" value="TreeGrafter"/>
</dbReference>
<dbReference type="SMART" id="SM00862">
    <property type="entry name" value="Trans_reg_C"/>
    <property type="match status" value="1"/>
</dbReference>
<dbReference type="GO" id="GO:0032993">
    <property type="term" value="C:protein-DNA complex"/>
    <property type="evidence" value="ECO:0007669"/>
    <property type="project" value="TreeGrafter"/>
</dbReference>
<protein>
    <submittedName>
        <fullName evidence="10">Response regulator</fullName>
    </submittedName>
</protein>
<dbReference type="SMART" id="SM00448">
    <property type="entry name" value="REC"/>
    <property type="match status" value="1"/>
</dbReference>
<evidence type="ECO:0000256" key="6">
    <source>
        <dbReference type="PROSITE-ProRule" id="PRU00169"/>
    </source>
</evidence>
<gene>
    <name evidence="10" type="ORF">GHJ91_07900</name>
</gene>
<organism evidence="10">
    <name type="scientific">Sinorhizobium medicae</name>
    <dbReference type="NCBI Taxonomy" id="110321"/>
    <lineage>
        <taxon>Bacteria</taxon>
        <taxon>Pseudomonadati</taxon>
        <taxon>Pseudomonadota</taxon>
        <taxon>Alphaproteobacteria</taxon>
        <taxon>Hyphomicrobiales</taxon>
        <taxon>Rhizobiaceae</taxon>
        <taxon>Sinorhizobium/Ensifer group</taxon>
        <taxon>Sinorhizobium</taxon>
    </lineage>
</organism>
<dbReference type="RefSeq" id="WP_153412675.1">
    <property type="nucleotide sequence ID" value="NZ_WISB01000048.1"/>
</dbReference>
<keyword evidence="4 7" id="KW-0238">DNA-binding</keyword>
<dbReference type="PROSITE" id="PS51755">
    <property type="entry name" value="OMPR_PHOB"/>
    <property type="match status" value="1"/>
</dbReference>
<dbReference type="Gene3D" id="1.10.10.10">
    <property type="entry name" value="Winged helix-like DNA-binding domain superfamily/Winged helix DNA-binding domain"/>
    <property type="match status" value="1"/>
</dbReference>
<feature type="domain" description="Response regulatory" evidence="8">
    <location>
        <begin position="10"/>
        <end position="123"/>
    </location>
</feature>
<reference evidence="10" key="1">
    <citation type="journal article" date="2013" name="Genome Biol.">
        <title>Comparative genomics of the core and accessory genomes of 48 Sinorhizobium strains comprising five genospecies.</title>
        <authorList>
            <person name="Sugawara M."/>
            <person name="Epstein B."/>
            <person name="Badgley B.D."/>
            <person name="Unno T."/>
            <person name="Xu L."/>
            <person name="Reese J."/>
            <person name="Gyaneshwar P."/>
            <person name="Denny R."/>
            <person name="Mudge J."/>
            <person name="Bharti A.K."/>
            <person name="Farmer A.D."/>
            <person name="May G.D."/>
            <person name="Woodward J.E."/>
            <person name="Medigue C."/>
            <person name="Vallenet D."/>
            <person name="Lajus A."/>
            <person name="Rouy Z."/>
            <person name="Martinez-Vaz B."/>
            <person name="Tiffin P."/>
            <person name="Young N.D."/>
            <person name="Sadowsky M.J."/>
        </authorList>
    </citation>
    <scope>NUCLEOTIDE SEQUENCE</scope>
    <source>
        <strain evidence="10">M1</strain>
    </source>
</reference>
<evidence type="ECO:0000259" key="8">
    <source>
        <dbReference type="PROSITE" id="PS50110"/>
    </source>
</evidence>
<feature type="modified residue" description="4-aspartylphosphate" evidence="6">
    <location>
        <position position="59"/>
    </location>
</feature>
<dbReference type="PANTHER" id="PTHR48111:SF4">
    <property type="entry name" value="DNA-BINDING DUAL TRANSCRIPTIONAL REGULATOR OMPR"/>
    <property type="match status" value="1"/>
</dbReference>
<evidence type="ECO:0000256" key="2">
    <source>
        <dbReference type="ARBA" id="ARBA00023012"/>
    </source>
</evidence>
<dbReference type="SUPFAM" id="SSF46894">
    <property type="entry name" value="C-terminal effector domain of the bipartite response regulators"/>
    <property type="match status" value="1"/>
</dbReference>
<dbReference type="Pfam" id="PF00072">
    <property type="entry name" value="Response_reg"/>
    <property type="match status" value="1"/>
</dbReference>
<dbReference type="Gene3D" id="3.40.50.2300">
    <property type="match status" value="1"/>
</dbReference>
<comment type="caution">
    <text evidence="10">The sequence shown here is derived from an EMBL/GenBank/DDBJ whole genome shotgun (WGS) entry which is preliminary data.</text>
</comment>
<evidence type="ECO:0000256" key="7">
    <source>
        <dbReference type="PROSITE-ProRule" id="PRU01091"/>
    </source>
</evidence>